<protein>
    <submittedName>
        <fullName evidence="5">Unannotated protein</fullName>
    </submittedName>
</protein>
<dbReference type="PANTHER" id="PTHR43464">
    <property type="entry name" value="METHYLTRANSFERASE"/>
    <property type="match status" value="1"/>
</dbReference>
<evidence type="ECO:0000256" key="2">
    <source>
        <dbReference type="ARBA" id="ARBA00022679"/>
    </source>
</evidence>
<dbReference type="AlphaFoldDB" id="A0A6J6G6A0"/>
<keyword evidence="2" id="KW-0808">Transferase</keyword>
<dbReference type="Gene3D" id="3.40.50.150">
    <property type="entry name" value="Vaccinia Virus protein VP39"/>
    <property type="match status" value="1"/>
</dbReference>
<dbReference type="CDD" id="cd02440">
    <property type="entry name" value="AdoMet_MTases"/>
    <property type="match status" value="1"/>
</dbReference>
<evidence type="ECO:0000256" key="3">
    <source>
        <dbReference type="ARBA" id="ARBA00022691"/>
    </source>
</evidence>
<evidence type="ECO:0000259" key="4">
    <source>
        <dbReference type="Pfam" id="PF13649"/>
    </source>
</evidence>
<reference evidence="5" key="1">
    <citation type="submission" date="2020-05" db="EMBL/GenBank/DDBJ databases">
        <authorList>
            <person name="Chiriac C."/>
            <person name="Salcher M."/>
            <person name="Ghai R."/>
            <person name="Kavagutti S V."/>
        </authorList>
    </citation>
    <scope>NUCLEOTIDE SEQUENCE</scope>
</reference>
<dbReference type="InterPro" id="IPR029063">
    <property type="entry name" value="SAM-dependent_MTases_sf"/>
</dbReference>
<proteinExistence type="predicted"/>
<dbReference type="PANTHER" id="PTHR43464:SF19">
    <property type="entry name" value="UBIQUINONE BIOSYNTHESIS O-METHYLTRANSFERASE, MITOCHONDRIAL"/>
    <property type="match status" value="1"/>
</dbReference>
<evidence type="ECO:0000256" key="1">
    <source>
        <dbReference type="ARBA" id="ARBA00022603"/>
    </source>
</evidence>
<dbReference type="InterPro" id="IPR041698">
    <property type="entry name" value="Methyltransf_25"/>
</dbReference>
<evidence type="ECO:0000313" key="5">
    <source>
        <dbReference type="EMBL" id="CAB4594585.1"/>
    </source>
</evidence>
<dbReference type="SUPFAM" id="SSF53335">
    <property type="entry name" value="S-adenosyl-L-methionine-dependent methyltransferases"/>
    <property type="match status" value="1"/>
</dbReference>
<sequence>MTTEDPDALLAEAYALDGPASNRSLYARWAATYESGFVAGRGYVYPERVVAVFVEHALAGADVGADDVVVDVGCGTGLAGVALRRRSPVAIDGIDLSPEMLQQASTKQHDGVGVYRRLLEVDLTTTLPIETGAYAGAVSVGTFTHGHVGPASLAEVIRIVRPGGRLAIGINAAHFAVAGFGPAFDELMASGRITGLRSVDVPIYDGADTIDRSDPDRYAHVAVFEVC</sequence>
<organism evidence="5">
    <name type="scientific">freshwater metagenome</name>
    <dbReference type="NCBI Taxonomy" id="449393"/>
    <lineage>
        <taxon>unclassified sequences</taxon>
        <taxon>metagenomes</taxon>
        <taxon>ecological metagenomes</taxon>
    </lineage>
</organism>
<name>A0A6J6G6A0_9ZZZZ</name>
<keyword evidence="1" id="KW-0489">Methyltransferase</keyword>
<dbReference type="EMBL" id="CAEZSR010000259">
    <property type="protein sequence ID" value="CAB4594585.1"/>
    <property type="molecule type" value="Genomic_DNA"/>
</dbReference>
<feature type="domain" description="Methyltransferase" evidence="4">
    <location>
        <begin position="69"/>
        <end position="164"/>
    </location>
</feature>
<gene>
    <name evidence="5" type="ORF">UFOPK1493_03929</name>
</gene>
<accession>A0A6J6G6A0</accession>
<keyword evidence="3" id="KW-0949">S-adenosyl-L-methionine</keyword>
<dbReference type="Pfam" id="PF13649">
    <property type="entry name" value="Methyltransf_25"/>
    <property type="match status" value="1"/>
</dbReference>
<dbReference type="GO" id="GO:0008168">
    <property type="term" value="F:methyltransferase activity"/>
    <property type="evidence" value="ECO:0007669"/>
    <property type="project" value="UniProtKB-KW"/>
</dbReference>
<dbReference type="GO" id="GO:0032259">
    <property type="term" value="P:methylation"/>
    <property type="evidence" value="ECO:0007669"/>
    <property type="project" value="UniProtKB-KW"/>
</dbReference>